<name>A0ABD0RMX2_CIRMR</name>
<feature type="compositionally biased region" description="Polar residues" evidence="1">
    <location>
        <begin position="1"/>
        <end position="10"/>
    </location>
</feature>
<evidence type="ECO:0000256" key="1">
    <source>
        <dbReference type="SAM" id="MobiDB-lite"/>
    </source>
</evidence>
<comment type="caution">
    <text evidence="2">The sequence shown here is derived from an EMBL/GenBank/DDBJ whole genome shotgun (WGS) entry which is preliminary data.</text>
</comment>
<protein>
    <submittedName>
        <fullName evidence="2">Uncharacterized protein</fullName>
    </submittedName>
</protein>
<feature type="non-terminal residue" evidence="2">
    <location>
        <position position="52"/>
    </location>
</feature>
<dbReference type="Proteomes" id="UP001529510">
    <property type="component" value="Unassembled WGS sequence"/>
</dbReference>
<keyword evidence="3" id="KW-1185">Reference proteome</keyword>
<gene>
    <name evidence="2" type="ORF">M9458_002940</name>
</gene>
<sequence>RPNKSSFYQSPSPPLPDHEAMQVGLYCGQPDHMKVSCPTKPKHHTPEYSTRL</sequence>
<accession>A0ABD0RMX2</accession>
<proteinExistence type="predicted"/>
<dbReference type="EMBL" id="JAMKFB020000002">
    <property type="protein sequence ID" value="KAL0199753.1"/>
    <property type="molecule type" value="Genomic_DNA"/>
</dbReference>
<evidence type="ECO:0000313" key="3">
    <source>
        <dbReference type="Proteomes" id="UP001529510"/>
    </source>
</evidence>
<feature type="non-terminal residue" evidence="2">
    <location>
        <position position="1"/>
    </location>
</feature>
<evidence type="ECO:0000313" key="2">
    <source>
        <dbReference type="EMBL" id="KAL0199753.1"/>
    </source>
</evidence>
<dbReference type="AlphaFoldDB" id="A0ABD0RMX2"/>
<reference evidence="2 3" key="1">
    <citation type="submission" date="2024-05" db="EMBL/GenBank/DDBJ databases">
        <title>Genome sequencing and assembly of Indian major carp, Cirrhinus mrigala (Hamilton, 1822).</title>
        <authorList>
            <person name="Mohindra V."/>
            <person name="Chowdhury L.M."/>
            <person name="Lal K."/>
            <person name="Jena J.K."/>
        </authorList>
    </citation>
    <scope>NUCLEOTIDE SEQUENCE [LARGE SCALE GENOMIC DNA]</scope>
    <source>
        <strain evidence="2">CM1030</strain>
        <tissue evidence="2">Blood</tissue>
    </source>
</reference>
<feature type="region of interest" description="Disordered" evidence="1">
    <location>
        <begin position="1"/>
        <end position="20"/>
    </location>
</feature>
<organism evidence="2 3">
    <name type="scientific">Cirrhinus mrigala</name>
    <name type="common">Mrigala</name>
    <dbReference type="NCBI Taxonomy" id="683832"/>
    <lineage>
        <taxon>Eukaryota</taxon>
        <taxon>Metazoa</taxon>
        <taxon>Chordata</taxon>
        <taxon>Craniata</taxon>
        <taxon>Vertebrata</taxon>
        <taxon>Euteleostomi</taxon>
        <taxon>Actinopterygii</taxon>
        <taxon>Neopterygii</taxon>
        <taxon>Teleostei</taxon>
        <taxon>Ostariophysi</taxon>
        <taxon>Cypriniformes</taxon>
        <taxon>Cyprinidae</taxon>
        <taxon>Labeoninae</taxon>
        <taxon>Labeonini</taxon>
        <taxon>Cirrhinus</taxon>
    </lineage>
</organism>